<accession>A0A3N4I453</accession>
<feature type="region of interest" description="Disordered" evidence="1">
    <location>
        <begin position="87"/>
        <end position="133"/>
    </location>
</feature>
<feature type="compositionally biased region" description="Polar residues" evidence="1">
    <location>
        <begin position="12"/>
        <end position="30"/>
    </location>
</feature>
<keyword evidence="3" id="KW-1185">Reference proteome</keyword>
<proteinExistence type="predicted"/>
<dbReference type="EMBL" id="ML119684">
    <property type="protein sequence ID" value="RPA80892.1"/>
    <property type="molecule type" value="Genomic_DNA"/>
</dbReference>
<sequence length="535" mass="60240">MIDHINLIADQNFSSSFQTDPPTTGTQEKQAPTREQLVHYIVEASYDIRAFLGSNRPEKTAFAGNIPEVLYGVQRMDLGKTMSLAAREERNASQPGREEMRKSSGWAAPKSDEKMPEDQTTEGNTQGKETDDGYEVIMGNGGSKWSDHEAVKVDDFILDAPYRHNTAETGSGDGSWGTPALCYDIDDKCCFCLVEMRIPEKAEQYHKKECVRMFREYDEPQFRERQRRIEEETRSLYEAPASSPPAAPSPTEEPCVGSRPLDEESLSLAQASPAAISGADEIAPAAESYNSDLDSDAASIHSASSSQLLEKYHGDFIREKNFSRMANYVNSLLHTFTPYQGPGSLVRENAAISIFLGVGFLQKNSLTDLVFDGLSGNVGDHGDEKKHLKSFEERLILMAEAEKWFTTYFRHLLRSGFEFSKKVAVILRQRTEDVPRLSENQRDDLQKLIASFLGFVEELLDKTMFFASLNVMLHECRMPSVEERILRHLKAIDYKFMDCTEFVDCEEAIEWSNAHLMYSDSANESLVPLSDSLKN</sequence>
<feature type="region of interest" description="Disordered" evidence="1">
    <location>
        <begin position="234"/>
        <end position="270"/>
    </location>
</feature>
<evidence type="ECO:0000313" key="2">
    <source>
        <dbReference type="EMBL" id="RPA80892.1"/>
    </source>
</evidence>
<evidence type="ECO:0000313" key="3">
    <source>
        <dbReference type="Proteomes" id="UP000275078"/>
    </source>
</evidence>
<feature type="compositionally biased region" description="Basic and acidic residues" evidence="1">
    <location>
        <begin position="87"/>
        <end position="102"/>
    </location>
</feature>
<feature type="region of interest" description="Disordered" evidence="1">
    <location>
        <begin position="12"/>
        <end position="31"/>
    </location>
</feature>
<reference evidence="2 3" key="1">
    <citation type="journal article" date="2018" name="Nat. Ecol. Evol.">
        <title>Pezizomycetes genomes reveal the molecular basis of ectomycorrhizal truffle lifestyle.</title>
        <authorList>
            <person name="Murat C."/>
            <person name="Payen T."/>
            <person name="Noel B."/>
            <person name="Kuo A."/>
            <person name="Morin E."/>
            <person name="Chen J."/>
            <person name="Kohler A."/>
            <person name="Krizsan K."/>
            <person name="Balestrini R."/>
            <person name="Da Silva C."/>
            <person name="Montanini B."/>
            <person name="Hainaut M."/>
            <person name="Levati E."/>
            <person name="Barry K.W."/>
            <person name="Belfiori B."/>
            <person name="Cichocki N."/>
            <person name="Clum A."/>
            <person name="Dockter R.B."/>
            <person name="Fauchery L."/>
            <person name="Guy J."/>
            <person name="Iotti M."/>
            <person name="Le Tacon F."/>
            <person name="Lindquist E.A."/>
            <person name="Lipzen A."/>
            <person name="Malagnac F."/>
            <person name="Mello A."/>
            <person name="Molinier V."/>
            <person name="Miyauchi S."/>
            <person name="Poulain J."/>
            <person name="Riccioni C."/>
            <person name="Rubini A."/>
            <person name="Sitrit Y."/>
            <person name="Splivallo R."/>
            <person name="Traeger S."/>
            <person name="Wang M."/>
            <person name="Zifcakova L."/>
            <person name="Wipf D."/>
            <person name="Zambonelli A."/>
            <person name="Paolocci F."/>
            <person name="Nowrousian M."/>
            <person name="Ottonello S."/>
            <person name="Baldrian P."/>
            <person name="Spatafora J.W."/>
            <person name="Henrissat B."/>
            <person name="Nagy L.G."/>
            <person name="Aury J.M."/>
            <person name="Wincker P."/>
            <person name="Grigoriev I.V."/>
            <person name="Bonfante P."/>
            <person name="Martin F.M."/>
        </authorList>
    </citation>
    <scope>NUCLEOTIDE SEQUENCE [LARGE SCALE GENOMIC DNA]</scope>
    <source>
        <strain evidence="2 3">RN42</strain>
    </source>
</reference>
<evidence type="ECO:0000256" key="1">
    <source>
        <dbReference type="SAM" id="MobiDB-lite"/>
    </source>
</evidence>
<dbReference type="AlphaFoldDB" id="A0A3N4I453"/>
<protein>
    <submittedName>
        <fullName evidence="2">Uncharacterized protein</fullName>
    </submittedName>
</protein>
<name>A0A3N4I453_ASCIM</name>
<dbReference type="Proteomes" id="UP000275078">
    <property type="component" value="Unassembled WGS sequence"/>
</dbReference>
<organism evidence="2 3">
    <name type="scientific">Ascobolus immersus RN42</name>
    <dbReference type="NCBI Taxonomy" id="1160509"/>
    <lineage>
        <taxon>Eukaryota</taxon>
        <taxon>Fungi</taxon>
        <taxon>Dikarya</taxon>
        <taxon>Ascomycota</taxon>
        <taxon>Pezizomycotina</taxon>
        <taxon>Pezizomycetes</taxon>
        <taxon>Pezizales</taxon>
        <taxon>Ascobolaceae</taxon>
        <taxon>Ascobolus</taxon>
    </lineage>
</organism>
<gene>
    <name evidence="2" type="ORF">BJ508DRAFT_326983</name>
</gene>